<organism evidence="3 4">
    <name type="scientific">Paramicrobacterium chengjingii</name>
    <dbReference type="NCBI Taxonomy" id="2769067"/>
    <lineage>
        <taxon>Bacteria</taxon>
        <taxon>Bacillati</taxon>
        <taxon>Actinomycetota</taxon>
        <taxon>Actinomycetes</taxon>
        <taxon>Micrococcales</taxon>
        <taxon>Microbacteriaceae</taxon>
        <taxon>Paramicrobacterium</taxon>
    </lineage>
</organism>
<feature type="domain" description="Heparinase II/III-like C-terminal" evidence="2">
    <location>
        <begin position="424"/>
        <end position="547"/>
    </location>
</feature>
<evidence type="ECO:0000313" key="3">
    <source>
        <dbReference type="EMBL" id="QPZ38717.1"/>
    </source>
</evidence>
<dbReference type="RefSeq" id="WP_166985727.1">
    <property type="nucleotide sequence ID" value="NZ_CP061169.1"/>
</dbReference>
<dbReference type="Pfam" id="PF07940">
    <property type="entry name" value="Hepar_II_III_C"/>
    <property type="match status" value="1"/>
</dbReference>
<sequence>MTMKRMDAGPLLSVVISQLGCTVHQLPTALENRLLSPSASLPAPPAHDRDAWRNAAAPELVRRALADSGTSWPQPLAHDAARYHHDGDRGTWEQHAFARVQRSSRSVIAATLTGDETWLPEVLDGVILLCEQSSWCWPAHDEAHVRREWVLPDVTAPVIDLGAGEIAAHLAWLDHVLGAELEALYPGVRERIRHEVRSRVFDPFVTRSDWWWMGDERTTINWTPWILGNILTAALRLLDSPADAALRAQIVGRVMVGLDRYVADLPTDGAVDEGYQYWWAGAARLLEALDLLAFATGDAVDPLSAIPTVRETIAFPHRMHLGGDWFVSVADARARSREPQPWHVLARAGRRVGDRQAIEFARSQHPIIDADETMNLGRLLLSLTDEHADDSGRAPLPERVWLPSTQMLIVRETAGASRGLTVVAKGGHNDESHNHNDVGSVIVASDGVPVVVDAGRPTYTAQTFSENRYALWMMQSSWHSAPVIAGHTQLTGSDHAASAVSVDNDALSFELASAYGLADRVSWNRVARLDRSARSATVHDSWTWLDDALRDASLSEVRLLLAGHVTLFSGTARVVPLDGATPVELTWNPPAPARLTARHLDDPLQTDVWGERLTRLDIDVSALSEVTVTIRQDCSGGER</sequence>
<evidence type="ECO:0000313" key="4">
    <source>
        <dbReference type="Proteomes" id="UP000662814"/>
    </source>
</evidence>
<dbReference type="Gene3D" id="2.70.98.70">
    <property type="match status" value="1"/>
</dbReference>
<dbReference type="Gene3D" id="1.50.10.100">
    <property type="entry name" value="Chondroitin AC/alginate lyase"/>
    <property type="match status" value="1"/>
</dbReference>
<dbReference type="Proteomes" id="UP000662814">
    <property type="component" value="Chromosome"/>
</dbReference>
<protein>
    <submittedName>
        <fullName evidence="3">Heparinase II/III family protein</fullName>
    </submittedName>
</protein>
<evidence type="ECO:0000259" key="2">
    <source>
        <dbReference type="Pfam" id="PF07940"/>
    </source>
</evidence>
<reference evidence="3 4" key="1">
    <citation type="submission" date="2020-12" db="EMBL/GenBank/DDBJ databases">
        <title>Microbacterium sp. HY060.</title>
        <authorList>
            <person name="Zhou J."/>
        </authorList>
    </citation>
    <scope>NUCLEOTIDE SEQUENCE [LARGE SCALE GENOMIC DNA]</scope>
    <source>
        <strain evidence="3 4">HY60</strain>
    </source>
</reference>
<comment type="subcellular location">
    <subcellularLocation>
        <location evidence="1">Cell envelope</location>
    </subcellularLocation>
</comment>
<accession>A0ABX6YK44</accession>
<dbReference type="InterPro" id="IPR008929">
    <property type="entry name" value="Chondroitin_lyas"/>
</dbReference>
<dbReference type="InterPro" id="IPR012480">
    <property type="entry name" value="Hepar_II_III_C"/>
</dbReference>
<name>A0ABX6YK44_9MICO</name>
<gene>
    <name evidence="3" type="ORF">HCR76_00995</name>
</gene>
<evidence type="ECO:0000256" key="1">
    <source>
        <dbReference type="ARBA" id="ARBA00004196"/>
    </source>
</evidence>
<keyword evidence="4" id="KW-1185">Reference proteome</keyword>
<proteinExistence type="predicted"/>
<dbReference type="EMBL" id="CP061169">
    <property type="protein sequence ID" value="QPZ38717.1"/>
    <property type="molecule type" value="Genomic_DNA"/>
</dbReference>